<keyword evidence="3" id="KW-0808">Transferase</keyword>
<comment type="caution">
    <text evidence="5">The sequence shown here is derived from an EMBL/GenBank/DDBJ whole genome shotgun (WGS) entry which is preliminary data.</text>
</comment>
<evidence type="ECO:0000256" key="4">
    <source>
        <dbReference type="ARBA" id="ARBA00022898"/>
    </source>
</evidence>
<dbReference type="Gene3D" id="3.90.1150.10">
    <property type="entry name" value="Aspartate Aminotransferase, domain 1"/>
    <property type="match status" value="2"/>
</dbReference>
<sequence length="945" mass="102610">MEKLVGQSVMGKEALLQAAGLLVDFSKAEGDMLYMEGGEDGETGLTPILDMVGGFGSTLLGHNHPEIRQALEQCVAAGRPIHAQGARRGQSVALREALANSLKRHCGRDYQIVVLNTGTEAVEAAIKHAQYEYARRLQRMADEAADSVRMLQIKLERGELEISEAFLLQCERVLQQEPLDDLDALLTALAHRNQQAFNRHEFVAAFKGAFHGKTRGSLALTWNRDARLPFIRNNPDAVFIDDCAAFADLLASRRQCYYQFAFAPLRLEVRQFNTLAALIYEPIQGEGGIVEVSAERRALLLRIKAEHPEVAIIADEIQCGLGRSGSFLESHAQGLPNDYLTFSKSLGGGYAKISALAIAADRYRNEFSMLHSSTFAEDDLSTTLAKRTLEIIERDGLPARCAQLGTALTESLQALQRKWPGVIKDVRGKGTMLGLELQDLSAHPSAVLSSLAQDGMLSMICAGYLLHRRQIRVLPSLGKRGVLRLEPSAYFRPEYIPQLQAGLDDLCALLAGDDVAGLLAYLIEPGAAGRQPAKANAPLLHPQREPAEAVAMEKVGFIAHLIDTSSLLEWDPSLAAFDEDELCRLREQIQSTLEPQRIVRRQVRSPLGKQVEVILYGILMDAETIEDDIRFNKSDRIRKQVLTAYDLARQDGCSMVGFGGYTSIVTANCSEFDYSFPAVTSGNALTVATSLATLRHSAAAHGLRLGEAHVAVVGATGNIGMVHAALIAHECARLTLVGRAGAGSRLAAVADYVVRDLAEQVEAEAAGGGLLKQRFAQHYQHALRDGMASENAMVAAMHHLMAEGLLAYSEETHSCRAADIVVSASNSSKPFLDASHFAADKPVLISDIAIPGDVVRDLSQKVPSLRLIRGGVVSMPHNPDFDLPGIQLGRGQVYACAGETLLLGLAGIKSDYSKGAVTTRQVREIEALARMHGFELNREKLVSVF</sequence>
<dbReference type="EMBL" id="BSOG01000001">
    <property type="protein sequence ID" value="GLR11770.1"/>
    <property type="molecule type" value="Genomic_DNA"/>
</dbReference>
<name>A0ABQ5YEK0_9NEIS</name>
<evidence type="ECO:0008006" key="7">
    <source>
        <dbReference type="Google" id="ProtNLM"/>
    </source>
</evidence>
<dbReference type="SUPFAM" id="SSF53383">
    <property type="entry name" value="PLP-dependent transferases"/>
    <property type="match status" value="1"/>
</dbReference>
<dbReference type="InterPro" id="IPR015421">
    <property type="entry name" value="PyrdxlP-dep_Trfase_major"/>
</dbReference>
<gene>
    <name evidence="5" type="ORF">GCM10007907_05600</name>
</gene>
<reference evidence="6" key="1">
    <citation type="journal article" date="2019" name="Int. J. Syst. Evol. Microbiol.">
        <title>The Global Catalogue of Microorganisms (GCM) 10K type strain sequencing project: providing services to taxonomists for standard genome sequencing and annotation.</title>
        <authorList>
            <consortium name="The Broad Institute Genomics Platform"/>
            <consortium name="The Broad Institute Genome Sequencing Center for Infectious Disease"/>
            <person name="Wu L."/>
            <person name="Ma J."/>
        </authorList>
    </citation>
    <scope>NUCLEOTIDE SEQUENCE [LARGE SCALE GENOMIC DNA]</scope>
    <source>
        <strain evidence="6">NBRC 110044</strain>
    </source>
</reference>
<organism evidence="5 6">
    <name type="scientific">Chitinimonas prasina</name>
    <dbReference type="NCBI Taxonomy" id="1434937"/>
    <lineage>
        <taxon>Bacteria</taxon>
        <taxon>Pseudomonadati</taxon>
        <taxon>Pseudomonadota</taxon>
        <taxon>Betaproteobacteria</taxon>
        <taxon>Neisseriales</taxon>
        <taxon>Chitinibacteraceae</taxon>
        <taxon>Chitinimonas</taxon>
    </lineage>
</organism>
<evidence type="ECO:0000256" key="2">
    <source>
        <dbReference type="ARBA" id="ARBA00022576"/>
    </source>
</evidence>
<evidence type="ECO:0000313" key="5">
    <source>
        <dbReference type="EMBL" id="GLR11770.1"/>
    </source>
</evidence>
<dbReference type="Gene3D" id="3.40.640.10">
    <property type="entry name" value="Type I PLP-dependent aspartate aminotransferase-like (Major domain)"/>
    <property type="match status" value="2"/>
</dbReference>
<dbReference type="RefSeq" id="WP_284194912.1">
    <property type="nucleotide sequence ID" value="NZ_BSOG01000001.1"/>
</dbReference>
<keyword evidence="6" id="KW-1185">Reference proteome</keyword>
<accession>A0ABQ5YEK0</accession>
<dbReference type="Proteomes" id="UP001156706">
    <property type="component" value="Unassembled WGS sequence"/>
</dbReference>
<dbReference type="PANTHER" id="PTHR11986:SF79">
    <property type="entry name" value="ACETYLORNITHINE AMINOTRANSFERASE, MITOCHONDRIAL"/>
    <property type="match status" value="1"/>
</dbReference>
<keyword evidence="4" id="KW-0663">Pyridoxal phosphate</keyword>
<evidence type="ECO:0000313" key="6">
    <source>
        <dbReference type="Proteomes" id="UP001156706"/>
    </source>
</evidence>
<dbReference type="InterPro" id="IPR015422">
    <property type="entry name" value="PyrdxlP-dep_Trfase_small"/>
</dbReference>
<comment type="cofactor">
    <cofactor evidence="1">
        <name>pyridoxal 5'-phosphate</name>
        <dbReference type="ChEBI" id="CHEBI:597326"/>
    </cofactor>
</comment>
<evidence type="ECO:0000256" key="1">
    <source>
        <dbReference type="ARBA" id="ARBA00001933"/>
    </source>
</evidence>
<dbReference type="InterPro" id="IPR015424">
    <property type="entry name" value="PyrdxlP-dep_Trfase"/>
</dbReference>
<dbReference type="Gene3D" id="3.40.50.720">
    <property type="entry name" value="NAD(P)-binding Rossmann-like Domain"/>
    <property type="match status" value="1"/>
</dbReference>
<dbReference type="PANTHER" id="PTHR11986">
    <property type="entry name" value="AMINOTRANSFERASE CLASS III"/>
    <property type="match status" value="1"/>
</dbReference>
<dbReference type="InterPro" id="IPR050103">
    <property type="entry name" value="Class-III_PLP-dep_AT"/>
</dbReference>
<proteinExistence type="predicted"/>
<keyword evidence="2" id="KW-0032">Aminotransferase</keyword>
<protein>
    <recommendedName>
        <fullName evidence="7">Aminotransferase class III-fold pyridoxal phosphate-dependent enzyme</fullName>
    </recommendedName>
</protein>
<dbReference type="InterPro" id="IPR005814">
    <property type="entry name" value="Aminotrans_3"/>
</dbReference>
<evidence type="ECO:0000256" key="3">
    <source>
        <dbReference type="ARBA" id="ARBA00022679"/>
    </source>
</evidence>
<dbReference type="Pfam" id="PF00202">
    <property type="entry name" value="Aminotran_3"/>
    <property type="match status" value="1"/>
</dbReference>